<keyword evidence="3" id="KW-1185">Reference proteome</keyword>
<dbReference type="Proteomes" id="UP000322983">
    <property type="component" value="Chromosome"/>
</dbReference>
<accession>A0A510DX47</accession>
<proteinExistence type="predicted"/>
<gene>
    <name evidence="2" type="ORF">IC006_2137</name>
</gene>
<dbReference type="Pfam" id="PF05317">
    <property type="entry name" value="Thermopsin"/>
    <property type="match status" value="1"/>
</dbReference>
<evidence type="ECO:0000313" key="3">
    <source>
        <dbReference type="Proteomes" id="UP000322983"/>
    </source>
</evidence>
<keyword evidence="1" id="KW-1133">Transmembrane helix</keyword>
<reference evidence="2 3" key="1">
    <citation type="journal article" date="2020" name="Int. J. Syst. Evol. Microbiol.">
        <title>Sulfuracidifex tepidarius gen. nov., sp. nov. and transfer of Sulfolobus metallicus Huber and Stetter 1992 to the genus Sulfuracidifex as Sulfuracidifex metallicus comb. nov.</title>
        <authorList>
            <person name="Itoh T."/>
            <person name="Miura T."/>
            <person name="Sakai H.D."/>
            <person name="Kato S."/>
            <person name="Ohkuma M."/>
            <person name="Takashina T."/>
        </authorList>
    </citation>
    <scope>NUCLEOTIDE SEQUENCE [LARGE SCALE GENOMIC DNA]</scope>
    <source>
        <strain evidence="2 3">IC-006</strain>
    </source>
</reference>
<dbReference type="AlphaFoldDB" id="A0A510DX47"/>
<name>A0A510DX47_9CREN</name>
<dbReference type="KEGG" id="step:IC006_2137"/>
<dbReference type="GeneID" id="41715885"/>
<organism evidence="2 3">
    <name type="scientific">Sulfuracidifex tepidarius</name>
    <dbReference type="NCBI Taxonomy" id="1294262"/>
    <lineage>
        <taxon>Archaea</taxon>
        <taxon>Thermoproteota</taxon>
        <taxon>Thermoprotei</taxon>
        <taxon>Sulfolobales</taxon>
        <taxon>Sulfolobaceae</taxon>
        <taxon>Sulfuracidifex</taxon>
    </lineage>
</organism>
<keyword evidence="1" id="KW-0472">Membrane</keyword>
<dbReference type="EMBL" id="AP018929">
    <property type="protein sequence ID" value="BBG24803.1"/>
    <property type="molecule type" value="Genomic_DNA"/>
</dbReference>
<dbReference type="RefSeq" id="WP_054846226.1">
    <property type="nucleotide sequence ID" value="NZ_AP018929.1"/>
</dbReference>
<protein>
    <recommendedName>
        <fullName evidence="4">Thermopsin</fullName>
    </recommendedName>
</protein>
<evidence type="ECO:0000256" key="1">
    <source>
        <dbReference type="SAM" id="Phobius"/>
    </source>
</evidence>
<keyword evidence="1" id="KW-0812">Transmembrane</keyword>
<dbReference type="OrthoDB" id="42325at2157"/>
<dbReference type="InterPro" id="IPR007981">
    <property type="entry name" value="Peptidase_A5"/>
</dbReference>
<evidence type="ECO:0000313" key="2">
    <source>
        <dbReference type="EMBL" id="BBG24803.1"/>
    </source>
</evidence>
<feature type="transmembrane region" description="Helical" evidence="1">
    <location>
        <begin position="869"/>
        <end position="891"/>
    </location>
</feature>
<sequence>MKVVLPLLLIFLIPVLFFVMPSSASSTSSLSIGNAIGISDVGVLNTQSGNISYVFYAPTIAGLVNFYGGDFYTFNGTSYSPEASFQLDGVMQEGSQYYWIQNKPVVENLGNNVFSIQLSDMIWNVTSAHSFMSNQVVGQGTVSYTHGTTVYQYTESRSFLTHVPFTLELFTALSDDGGNAYVLFYYELINSTNIAIGEFDNVTLYGMTQAPLFIAGGTNPSGLNGFEMVASASNDFSTLTVNSWNASMWLGYKYNNEYYTVPSALSNSFGITGNVSSVKGISEVWNNSGNVVEQTAGELSHGFLWNVSVGVRYSNGHVITTVTPGDSQWSVEIKNAQTGATVFSSPVNGSYESFSETLPQGYFIATFQLDAGSSVIYSAQSSFSTVDDASVTVRSVVPYFYENGLSEPSNSTIYVSLPSTISFPTSYPISNGERLFLLYSTVNGNREGDVVNITTPGVYTISTTYVLQYEVGFPFNVSLTSNGEMENFKNGWVDANSSIVVPSQIDYIAPGTRAIVSPINFTAYTPINVSLHYEEQYLVKFPFNLTFYVGNSSYFLNSTWVDRGSSLIIPSQIHYVTEEERYAVDSSKFEVTSPINFTPVYAIQYLVKFPFNLSVSVNGTVMKFSNAWINGSSVVVSSPQQVYIKPGVMYNVSPFSFQVKGPLNYTPSYKVYYYLSVTSSVPAQLNGVNSTVTSGYYMNGTELKVFKVYYVNSGERLVINSNVSSLTLTSPVYVKVTYTKQYYLSLPFNMTFYLNGEKYTGTTLWVNASTSVKVPQQYIYISNVERYNVTGKSFVMNESESVKLPYVVEYLVKVNGNSTWYPAGSTLTLNAPQGFFQTVTWNGTYHEPNGATLKVDQPITENSVTSLNYVNVGIVVAIVVLAIALLVAVFIKRKPKAQ</sequence>
<evidence type="ECO:0008006" key="4">
    <source>
        <dbReference type="Google" id="ProtNLM"/>
    </source>
</evidence>